<dbReference type="Gene3D" id="3.30.750.24">
    <property type="entry name" value="STAS domain"/>
    <property type="match status" value="1"/>
</dbReference>
<keyword evidence="5" id="KW-1185">Reference proteome</keyword>
<dbReference type="InterPro" id="IPR036513">
    <property type="entry name" value="STAS_dom_sf"/>
</dbReference>
<dbReference type="NCBIfam" id="TIGR00377">
    <property type="entry name" value="ant_ant_sig"/>
    <property type="match status" value="1"/>
</dbReference>
<protein>
    <recommendedName>
        <fullName evidence="2">Anti-sigma factor antagonist</fullName>
    </recommendedName>
</protein>
<sequence length="107" mass="11175">MSTLTVTRRDSATGPVLDVTGSLDYDHASTLRHEVRLLALESGQCLSIDLSGLDFCDSSGISALLAARQHALAAGADIALLAVPANTLRIMSMVGLNRVFTIHPGTA</sequence>
<dbReference type="GO" id="GO:0043856">
    <property type="term" value="F:anti-sigma factor antagonist activity"/>
    <property type="evidence" value="ECO:0007669"/>
    <property type="project" value="InterPro"/>
</dbReference>
<feature type="domain" description="STAS" evidence="3">
    <location>
        <begin position="16"/>
        <end position="107"/>
    </location>
</feature>
<dbReference type="OrthoDB" id="3481860at2"/>
<accession>D7AYP9</accession>
<dbReference type="SUPFAM" id="SSF52091">
    <property type="entry name" value="SpoIIaa-like"/>
    <property type="match status" value="1"/>
</dbReference>
<dbReference type="Proteomes" id="UP000002219">
    <property type="component" value="Chromosome 1"/>
</dbReference>
<gene>
    <name evidence="4" type="ordered locus">Ndas_2644</name>
</gene>
<dbReference type="InterPro" id="IPR058548">
    <property type="entry name" value="MlaB-like_STAS"/>
</dbReference>
<evidence type="ECO:0000256" key="2">
    <source>
        <dbReference type="RuleBase" id="RU003749"/>
    </source>
</evidence>
<proteinExistence type="inferred from homology"/>
<dbReference type="PANTHER" id="PTHR33495">
    <property type="entry name" value="ANTI-SIGMA FACTOR ANTAGONIST TM_1081-RELATED-RELATED"/>
    <property type="match status" value="1"/>
</dbReference>
<dbReference type="InterPro" id="IPR003658">
    <property type="entry name" value="Anti-sigma_ant"/>
</dbReference>
<dbReference type="GeneID" id="91485212"/>
<dbReference type="EMBL" id="CP002040">
    <property type="protein sequence ID" value="ADH68061.1"/>
    <property type="molecule type" value="Genomic_DNA"/>
</dbReference>
<dbReference type="InterPro" id="IPR002645">
    <property type="entry name" value="STAS_dom"/>
</dbReference>
<dbReference type="RefSeq" id="WP_013153668.1">
    <property type="nucleotide sequence ID" value="NC_014210.1"/>
</dbReference>
<evidence type="ECO:0000313" key="5">
    <source>
        <dbReference type="Proteomes" id="UP000002219"/>
    </source>
</evidence>
<name>D7AYP9_NOCDD</name>
<dbReference type="AlphaFoldDB" id="D7AYP9"/>
<comment type="similarity">
    <text evidence="1 2">Belongs to the anti-sigma-factor antagonist family.</text>
</comment>
<dbReference type="Pfam" id="PF13466">
    <property type="entry name" value="STAS_2"/>
    <property type="match status" value="1"/>
</dbReference>
<dbReference type="HOGENOM" id="CLU_115403_3_2_11"/>
<organism evidence="4 5">
    <name type="scientific">Nocardiopsis dassonvillei (strain ATCC 23218 / DSM 43111 / CIP 107115 / JCM 7437 / KCTC 9190 / NBRC 14626 / NCTC 10488 / NRRL B-5397 / IMRU 509)</name>
    <name type="common">Actinomadura dassonvillei</name>
    <dbReference type="NCBI Taxonomy" id="446468"/>
    <lineage>
        <taxon>Bacteria</taxon>
        <taxon>Bacillati</taxon>
        <taxon>Actinomycetota</taxon>
        <taxon>Actinomycetes</taxon>
        <taxon>Streptosporangiales</taxon>
        <taxon>Nocardiopsidaceae</taxon>
        <taxon>Nocardiopsis</taxon>
    </lineage>
</organism>
<dbReference type="PROSITE" id="PS50801">
    <property type="entry name" value="STAS"/>
    <property type="match status" value="1"/>
</dbReference>
<evidence type="ECO:0000259" key="3">
    <source>
        <dbReference type="PROSITE" id="PS50801"/>
    </source>
</evidence>
<dbReference type="CDD" id="cd07043">
    <property type="entry name" value="STAS_anti-anti-sigma_factors"/>
    <property type="match status" value="1"/>
</dbReference>
<dbReference type="PANTHER" id="PTHR33495:SF2">
    <property type="entry name" value="ANTI-SIGMA FACTOR ANTAGONIST TM_1081-RELATED"/>
    <property type="match status" value="1"/>
</dbReference>
<dbReference type="eggNOG" id="COG1366">
    <property type="taxonomic scope" value="Bacteria"/>
</dbReference>
<reference evidence="4 5" key="1">
    <citation type="journal article" date="2010" name="Stand. Genomic Sci.">
        <title>Complete genome sequence of Nocardiopsis dassonvillei type strain (IMRU 509).</title>
        <authorList>
            <person name="Sun H."/>
            <person name="Lapidus A."/>
            <person name="Nolan M."/>
            <person name="Lucas S."/>
            <person name="Del Rio T.G."/>
            <person name="Tice H."/>
            <person name="Cheng J.F."/>
            <person name="Tapia R."/>
            <person name="Han C."/>
            <person name="Goodwin L."/>
            <person name="Pitluck S."/>
            <person name="Pagani I."/>
            <person name="Ivanova N."/>
            <person name="Mavromatis K."/>
            <person name="Mikhailova N."/>
            <person name="Pati A."/>
            <person name="Chen A."/>
            <person name="Palaniappan K."/>
            <person name="Land M."/>
            <person name="Hauser L."/>
            <person name="Chang Y.J."/>
            <person name="Jeffries C.D."/>
            <person name="Djao O.D."/>
            <person name="Rohde M."/>
            <person name="Sikorski J."/>
            <person name="Goker M."/>
            <person name="Woyke T."/>
            <person name="Bristow J."/>
            <person name="Eisen J.A."/>
            <person name="Markowitz V."/>
            <person name="Hugenholtz P."/>
            <person name="Kyrpides N.C."/>
            <person name="Klenk H.P."/>
        </authorList>
    </citation>
    <scope>NUCLEOTIDE SEQUENCE [LARGE SCALE GENOMIC DNA]</scope>
    <source>
        <strain evidence="5">ATCC 23218 / DSM 43111 / CIP 107115 / JCM 7437 / KCTC 9190 / NBRC 14626 / NCTC 10488 / NRRL B-5397 / IMRU 509</strain>
    </source>
</reference>
<dbReference type="STRING" id="446468.Ndas_2644"/>
<evidence type="ECO:0000256" key="1">
    <source>
        <dbReference type="ARBA" id="ARBA00009013"/>
    </source>
</evidence>
<dbReference type="KEGG" id="nda:Ndas_2644"/>
<evidence type="ECO:0000313" key="4">
    <source>
        <dbReference type="EMBL" id="ADH68061.1"/>
    </source>
</evidence>